<dbReference type="GO" id="GO:0016740">
    <property type="term" value="F:transferase activity"/>
    <property type="evidence" value="ECO:0007669"/>
    <property type="project" value="TreeGrafter"/>
</dbReference>
<dbReference type="AlphaFoldDB" id="A0A2T3AAD7"/>
<dbReference type="SUPFAM" id="SSF56281">
    <property type="entry name" value="Metallo-hydrolase/oxidoreductase"/>
    <property type="match status" value="1"/>
</dbReference>
<dbReference type="Proteomes" id="UP000241462">
    <property type="component" value="Unassembled WGS sequence"/>
</dbReference>
<dbReference type="InParanoid" id="A0A2T3AAD7"/>
<dbReference type="PANTHER" id="PTHR13754:SF13">
    <property type="entry name" value="METALLO-BETA-LACTAMASE SUPERFAMILY PROTEIN (AFU_ORTHOLOGUE AFUA_3G07630)"/>
    <property type="match status" value="1"/>
</dbReference>
<dbReference type="InterPro" id="IPR001279">
    <property type="entry name" value="Metallo-B-lactamas"/>
</dbReference>
<dbReference type="STRING" id="2025994.A0A2T3AAD7"/>
<proteinExistence type="predicted"/>
<keyword evidence="3" id="KW-1185">Reference proteome</keyword>
<dbReference type="InterPro" id="IPR036866">
    <property type="entry name" value="RibonucZ/Hydroxyglut_hydro"/>
</dbReference>
<dbReference type="Pfam" id="PF00753">
    <property type="entry name" value="Lactamase_B"/>
    <property type="match status" value="1"/>
</dbReference>
<sequence length="359" mass="38366">MASHSLVQVERIDITVIVDNEVDPISPSNNPAVQYAGLLQGVPLTKLNPGNARGGAQAELRMDSICCGAHGLSLLITATKDGQKHTILFDTGPEGSTWTRNAARLRADLASVEHIHLSHWHRDHSGGLLDAVRSITTATAAAAAAAACSSTRQSHARDSLTVGVHPDRPDYRGMLTPTGSIVSLEADPTINEIEAVGATVQQQANTHSFLDDFFLSSGAIPRRTEYEKGIRGGVRYVAAKDAWVKDEMIMDERLIMCNLKGKGIVVFTGCSHAGIINVCRHAVELGGGLSPLYAIVGGFHLADNNPEKLARSLQDLTDLQPQVLMPGHCTGWKFKFLCEQSMPAVLAPSFSGTTFTLSA</sequence>
<evidence type="ECO:0000313" key="2">
    <source>
        <dbReference type="EMBL" id="PSR88674.1"/>
    </source>
</evidence>
<dbReference type="InterPro" id="IPR052926">
    <property type="entry name" value="Metallo-beta-lactamase_dom"/>
</dbReference>
<name>A0A2T3AAD7_9PEZI</name>
<evidence type="ECO:0000259" key="1">
    <source>
        <dbReference type="Pfam" id="PF00753"/>
    </source>
</evidence>
<dbReference type="OrthoDB" id="1470350at2759"/>
<feature type="domain" description="Metallo-beta-lactamase" evidence="1">
    <location>
        <begin position="74"/>
        <end position="139"/>
    </location>
</feature>
<accession>A0A2T3AAD7</accession>
<evidence type="ECO:0000313" key="3">
    <source>
        <dbReference type="Proteomes" id="UP000241462"/>
    </source>
</evidence>
<dbReference type="PANTHER" id="PTHR13754">
    <property type="entry name" value="METALLO-BETA-LACTAMASE SUPERFAMILY PROTEIN"/>
    <property type="match status" value="1"/>
</dbReference>
<organism evidence="2 3">
    <name type="scientific">Coniella lustricola</name>
    <dbReference type="NCBI Taxonomy" id="2025994"/>
    <lineage>
        <taxon>Eukaryota</taxon>
        <taxon>Fungi</taxon>
        <taxon>Dikarya</taxon>
        <taxon>Ascomycota</taxon>
        <taxon>Pezizomycotina</taxon>
        <taxon>Sordariomycetes</taxon>
        <taxon>Sordariomycetidae</taxon>
        <taxon>Diaporthales</taxon>
        <taxon>Schizoparmaceae</taxon>
        <taxon>Coniella</taxon>
    </lineage>
</organism>
<dbReference type="CDD" id="cd07713">
    <property type="entry name" value="DHPS-like_MBL-fold"/>
    <property type="match status" value="1"/>
</dbReference>
<reference evidence="2 3" key="1">
    <citation type="journal article" date="2018" name="Mycol. Prog.">
        <title>Coniella lustricola, a new species from submerged detritus.</title>
        <authorList>
            <person name="Raudabaugh D.B."/>
            <person name="Iturriaga T."/>
            <person name="Carver A."/>
            <person name="Mondo S."/>
            <person name="Pangilinan J."/>
            <person name="Lipzen A."/>
            <person name="He G."/>
            <person name="Amirebrahimi M."/>
            <person name="Grigoriev I.V."/>
            <person name="Miller A.N."/>
        </authorList>
    </citation>
    <scope>NUCLEOTIDE SEQUENCE [LARGE SCALE GENOMIC DNA]</scope>
    <source>
        <strain evidence="2 3">B22-T-1</strain>
    </source>
</reference>
<dbReference type="Gene3D" id="3.60.15.10">
    <property type="entry name" value="Ribonuclease Z/Hydroxyacylglutathione hydrolase-like"/>
    <property type="match status" value="1"/>
</dbReference>
<dbReference type="InterPro" id="IPR041712">
    <property type="entry name" value="DHPS-like_MBL-fold"/>
</dbReference>
<protein>
    <submittedName>
        <fullName evidence="2">Beta-lactamase-like protein</fullName>
    </submittedName>
</protein>
<gene>
    <name evidence="2" type="ORF">BD289DRAFT_366748</name>
</gene>
<dbReference type="EMBL" id="KZ678425">
    <property type="protein sequence ID" value="PSR88674.1"/>
    <property type="molecule type" value="Genomic_DNA"/>
</dbReference>